<protein>
    <submittedName>
        <fullName evidence="2">Uncharacterized protein</fullName>
    </submittedName>
</protein>
<evidence type="ECO:0000256" key="1">
    <source>
        <dbReference type="SAM" id="MobiDB-lite"/>
    </source>
</evidence>
<feature type="compositionally biased region" description="Basic residues" evidence="1">
    <location>
        <begin position="174"/>
        <end position="188"/>
    </location>
</feature>
<organism evidence="2">
    <name type="scientific">viral metagenome</name>
    <dbReference type="NCBI Taxonomy" id="1070528"/>
    <lineage>
        <taxon>unclassified sequences</taxon>
        <taxon>metagenomes</taxon>
        <taxon>organismal metagenomes</taxon>
    </lineage>
</organism>
<sequence length="201" mass="23597">MAIIYSRGFQQSITNDGSKSKPVMNIIEWDADYKNNKGKMNVNINKNGKKNNYQVKLNKNDLENILKMPIVNESLDQRLMEDFPIPILDIENQFTQQLPSIRSKTRKNMRNIAKQNITTEMIENNKNNKNNNQYNELEDLFALRKKLIAPYHLTHHSAINKTRKARQAKQQAPKQKKVNNKKSRKNNNKAKGMTKFFNKFF</sequence>
<proteinExistence type="predicted"/>
<feature type="region of interest" description="Disordered" evidence="1">
    <location>
        <begin position="164"/>
        <end position="194"/>
    </location>
</feature>
<reference evidence="2" key="1">
    <citation type="journal article" date="2020" name="Nature">
        <title>Giant virus diversity and host interactions through global metagenomics.</title>
        <authorList>
            <person name="Schulz F."/>
            <person name="Roux S."/>
            <person name="Paez-Espino D."/>
            <person name="Jungbluth S."/>
            <person name="Walsh D.A."/>
            <person name="Denef V.J."/>
            <person name="McMahon K.D."/>
            <person name="Konstantinidis K.T."/>
            <person name="Eloe-Fadrosh E.A."/>
            <person name="Kyrpides N.C."/>
            <person name="Woyke T."/>
        </authorList>
    </citation>
    <scope>NUCLEOTIDE SEQUENCE</scope>
    <source>
        <strain evidence="2">GVMAG-M-3300023179-86</strain>
    </source>
</reference>
<dbReference type="EMBL" id="MN739918">
    <property type="protein sequence ID" value="QHT77544.1"/>
    <property type="molecule type" value="Genomic_DNA"/>
</dbReference>
<accession>A0A6C0HAQ2</accession>
<evidence type="ECO:0000313" key="2">
    <source>
        <dbReference type="EMBL" id="QHT77544.1"/>
    </source>
</evidence>
<dbReference type="AlphaFoldDB" id="A0A6C0HAQ2"/>
<name>A0A6C0HAQ2_9ZZZZ</name>